<sequence length="214" mass="24550">MSQFIKLPSSIRMPPVIALSVILLVLVVSTSMAQATRDQEGKRSGSTRASKRLMKEYREVQETDSYKNGVFTVELVDDNIYKWHVKLYRLAENSAINRDLQKAKERGEKGHILLEILYGDNYPLSPPFVRVVYPNIYSSAMIGHGGIFCSQLLTEKGWSSSYTIEPLILQLSATLVEGVYHSIDFKEPNYTYEQAQRRFKFLEINERWSMPDTS</sequence>
<dbReference type="InterPro" id="IPR050113">
    <property type="entry name" value="Ub_conjugating_enzyme"/>
</dbReference>
<reference evidence="3" key="1">
    <citation type="submission" date="2018-10" db="EMBL/GenBank/DDBJ databases">
        <title>Transcriptome assembly of Aceria tosichella (Wheat curl mite) Type 2.</title>
        <authorList>
            <person name="Scully E.D."/>
            <person name="Geib S.M."/>
            <person name="Palmer N.A."/>
            <person name="Gupta A.K."/>
            <person name="Sarath G."/>
            <person name="Tatineni S."/>
        </authorList>
    </citation>
    <scope>NUCLEOTIDE SEQUENCE</scope>
    <source>
        <strain evidence="3">LincolnNE</strain>
    </source>
</reference>
<gene>
    <name evidence="3" type="primary">Ube2q2_2</name>
    <name evidence="3" type="ORF">g.15371</name>
</gene>
<proteinExistence type="predicted"/>
<dbReference type="InterPro" id="IPR000608">
    <property type="entry name" value="UBC"/>
</dbReference>
<name>A0A6G1SKQ4_9ACAR</name>
<feature type="domain" description="UBC core" evidence="2">
    <location>
        <begin position="48"/>
        <end position="214"/>
    </location>
</feature>
<protein>
    <submittedName>
        <fullName evidence="3">Ubiquitin-conjugating enzyme E2 Q2</fullName>
    </submittedName>
</protein>
<dbReference type="InterPro" id="IPR016135">
    <property type="entry name" value="UBQ-conjugating_enzyme/RWD"/>
</dbReference>
<dbReference type="CDD" id="cd23802">
    <property type="entry name" value="UBCc_UBE2Q"/>
    <property type="match status" value="1"/>
</dbReference>
<dbReference type="PANTHER" id="PTHR24067">
    <property type="entry name" value="UBIQUITIN-CONJUGATING ENZYME E2"/>
    <property type="match status" value="1"/>
</dbReference>
<evidence type="ECO:0000256" key="1">
    <source>
        <dbReference type="SAM" id="SignalP"/>
    </source>
</evidence>
<evidence type="ECO:0000259" key="2">
    <source>
        <dbReference type="PROSITE" id="PS50127"/>
    </source>
</evidence>
<accession>A0A6G1SKQ4</accession>
<feature type="signal peptide" evidence="1">
    <location>
        <begin position="1"/>
        <end position="33"/>
    </location>
</feature>
<organism evidence="3">
    <name type="scientific">Aceria tosichella</name>
    <name type="common">wheat curl mite</name>
    <dbReference type="NCBI Taxonomy" id="561515"/>
    <lineage>
        <taxon>Eukaryota</taxon>
        <taxon>Metazoa</taxon>
        <taxon>Ecdysozoa</taxon>
        <taxon>Arthropoda</taxon>
        <taxon>Chelicerata</taxon>
        <taxon>Arachnida</taxon>
        <taxon>Acari</taxon>
        <taxon>Acariformes</taxon>
        <taxon>Trombidiformes</taxon>
        <taxon>Prostigmata</taxon>
        <taxon>Eupodina</taxon>
        <taxon>Eriophyoidea</taxon>
        <taxon>Eriophyidae</taxon>
        <taxon>Eriophyinae</taxon>
        <taxon>Aceriini</taxon>
        <taxon>Aceria</taxon>
    </lineage>
</organism>
<dbReference type="EMBL" id="GGYP01006345">
    <property type="protein sequence ID" value="MDE51116.1"/>
    <property type="molecule type" value="Transcribed_RNA"/>
</dbReference>
<feature type="chain" id="PRO_5026108164" evidence="1">
    <location>
        <begin position="34"/>
        <end position="214"/>
    </location>
</feature>
<dbReference type="AlphaFoldDB" id="A0A6G1SKQ4"/>
<dbReference type="PROSITE" id="PS50127">
    <property type="entry name" value="UBC_2"/>
    <property type="match status" value="1"/>
</dbReference>
<dbReference type="SUPFAM" id="SSF54495">
    <property type="entry name" value="UBC-like"/>
    <property type="match status" value="1"/>
</dbReference>
<dbReference type="Gene3D" id="3.10.110.10">
    <property type="entry name" value="Ubiquitin Conjugating Enzyme"/>
    <property type="match status" value="1"/>
</dbReference>
<keyword evidence="1" id="KW-0732">Signal</keyword>
<evidence type="ECO:0000313" key="3">
    <source>
        <dbReference type="EMBL" id="MDE51116.1"/>
    </source>
</evidence>